<reference evidence="1 2" key="1">
    <citation type="journal article" date="2024" name="J. Plant Pathol.">
        <title>Sequence and assembly of the genome of Seiridium unicorne, isolate CBS 538.82, causal agent of cypress canker disease.</title>
        <authorList>
            <person name="Scali E."/>
            <person name="Rocca G.D."/>
            <person name="Danti R."/>
            <person name="Garbelotto M."/>
            <person name="Barberini S."/>
            <person name="Baroncelli R."/>
            <person name="Emiliani G."/>
        </authorList>
    </citation>
    <scope>NUCLEOTIDE SEQUENCE [LARGE SCALE GENOMIC DNA]</scope>
    <source>
        <strain evidence="1 2">BM-138-508</strain>
    </source>
</reference>
<dbReference type="Proteomes" id="UP001408356">
    <property type="component" value="Unassembled WGS sequence"/>
</dbReference>
<evidence type="ECO:0000313" key="2">
    <source>
        <dbReference type="Proteomes" id="UP001408356"/>
    </source>
</evidence>
<evidence type="ECO:0000313" key="1">
    <source>
        <dbReference type="EMBL" id="KAK9423949.1"/>
    </source>
</evidence>
<comment type="caution">
    <text evidence="1">The sequence shown here is derived from an EMBL/GenBank/DDBJ whole genome shotgun (WGS) entry which is preliminary data.</text>
</comment>
<gene>
    <name evidence="1" type="ORF">SUNI508_13899</name>
</gene>
<dbReference type="EMBL" id="JARVKF010000056">
    <property type="protein sequence ID" value="KAK9423949.1"/>
    <property type="molecule type" value="Genomic_DNA"/>
</dbReference>
<accession>A0ABR2VAL3</accession>
<keyword evidence="2" id="KW-1185">Reference proteome</keyword>
<protein>
    <submittedName>
        <fullName evidence="1">Uncharacterized protein</fullName>
    </submittedName>
</protein>
<organism evidence="1 2">
    <name type="scientific">Seiridium unicorne</name>
    <dbReference type="NCBI Taxonomy" id="138068"/>
    <lineage>
        <taxon>Eukaryota</taxon>
        <taxon>Fungi</taxon>
        <taxon>Dikarya</taxon>
        <taxon>Ascomycota</taxon>
        <taxon>Pezizomycotina</taxon>
        <taxon>Sordariomycetes</taxon>
        <taxon>Xylariomycetidae</taxon>
        <taxon>Amphisphaeriales</taxon>
        <taxon>Sporocadaceae</taxon>
        <taxon>Seiridium</taxon>
    </lineage>
</organism>
<name>A0ABR2VAL3_9PEZI</name>
<sequence>MCKYTKKKKAEAVLLWL</sequence>
<proteinExistence type="predicted"/>